<dbReference type="PROSITE" id="PS00478">
    <property type="entry name" value="LIM_DOMAIN_1"/>
    <property type="match status" value="1"/>
</dbReference>
<feature type="compositionally biased region" description="Low complexity" evidence="17">
    <location>
        <begin position="2666"/>
        <end position="2678"/>
    </location>
</feature>
<feature type="compositionally biased region" description="Polar residues" evidence="17">
    <location>
        <begin position="1779"/>
        <end position="1792"/>
    </location>
</feature>
<evidence type="ECO:0000256" key="10">
    <source>
        <dbReference type="ARBA" id="ARBA00022857"/>
    </source>
</evidence>
<comment type="subcellular location">
    <subcellularLocation>
        <location evidence="2">Cytoplasm</location>
    </subcellularLocation>
</comment>
<sequence>MDPRRTVSPESALASDIFDKFCGASTLKSILAHYRQLCSVLRIKPTHFPDFYPRLRSKLSSWRAQGLWAKFEKRASHKCYGRGKACYGTRVLIIGSGPCGLRAAIEAQLLGAKVVLVEKRDRFSRNNVLHLWPFVITDLKGLGAKKFYGKFCAGSIDHISIRQLQCILLKVAVLLGVEVHEGVSFEGLRQPTENEGWRAVTSPSDHPVSHYTFDVLIGADGRRNTLDGFRRKALRAKLAIAITANFINKHTEAEARVKEISGVSYIFNQKFFQDLNEATGIDLENIVYYKDETHYFVMTAKKQSLLQKGVLLHDYADTAKLLSHENISTESLKIYALEAAIFSTENQLPNLEFAVNHYGQPDVAMFDFTAMYQAENACRVVQRKNHKLLMTLVGDSLLEPFWPTGSGCARGFLSSFDACWMIRSWSGGARSPMEVMAERESIYRLLAQTTPENLNKEHTSYTIDPHSRYPNLNLRAVMPFQVKSLYDTDETIPDVTDSVEGQQLLEAEKLAKKRRRDSVIAVDALLSWMRDQVSCYGLEMSDVRDAFVRGDVLCAIIHRFRPDLIEFPLPSEENVEPLHTAAYRNQLAFDLLHEEYGLTHVMSGWESVQSCSPDFLSCVAYLSQVYEIFRGEIPQIKYPRVESCEDLEEAVHRSSQHQFKYTFKPAISSKHHHHSSGKPTGRRSRMSSSGRESREGDTETSARRHKKRRSEDRSSRSSVSGSSGAVAAASSNSGREIRTTLGGHGSRRGGDGDSEKNVPGLARDLEAKLKGRPIETEKQKPKDLIRAIGKIEKTDWNVQLIEKKIAESKGPSQAKADRDDKVPRWSREAFDDKREALKRKMEGVTAVADGEGNEKFQLFEETMKKLGSKLKEGNALEIGQRGSNKVSAMAEQLVHKLEKPEQSVPKQPAVARPVFEFPKKGGSECCHFCKERVYVVERMTAEGKFFHRNCFRCEYCNTALRVGNYVFDREGRYGDRFFCTAHYNTIWLYGWKKYDQELTGEPGAGGKAAAERVVGHMVTPTSQQILSEMDERGTTPERVEFENSVECASEDDLLSEMDEDEWTDRNFGASNADNNTPDEASDLSDDEDITPEGNKVEAVNHQFVEESLPEIPVQPEENPLKKEVVDSSDSDTEVASGEDSDGSFENEDEDEDEEEEEEEEEDEDEGGGSTTEIETDSEFAEDPPHSVPGTIPTIVVDEPEQIVTRMIDSAPISHTQTPNKRDGRGHHHPSRDHHHHHNHNNHQPLPPIYHIEDLNDRMVEPVKKGLPERSLPRVTAVPKKWEPLSINPEGFSSKMSLELKKKYLQGNVPVIGIGAKKPGQDAAAQNQFRSVLDMISEQQKLLQPAPKPSATMQAFLDGAEKLKNKTISPLSASPRALDQLTYDKAADPLGTLLPKWTSAENEVHVATTNGVINRDINSASQEAADNTLNMNRLNLEKTIEACQQAEAVKKDLKQNKLSDEKQDVGKEKELKVLDDATTPGQSEQPNAEMPSSLLLVNGSAKNNDSPMVLSDGMSQSETDTQSTIIVTNKCIVDPAKTPVAEKPFEVGDVVQKPRTAVEEDDDSDTETGSGEPLSDLDDLDIEDVNPIKIEPPRVEIEDEFGGVTLAVDVDNEIDDSVRISSSDSRDSLNSGVFLETELSDWVKDGNDCSEIEPRERSTKKKSGHGKGRHGSRRRDPSAGEHGSESTGIRETSHLALELEDMDFMDVDGLSSPEDQQQFIKRKEGYAKLETEEEGPESILPDFSVVLRTSDPHDDQPSPRTLERQQRPTYSSDEQDESGHSSTPTVESCSTGPQLEKSVSLAESVSKQDKSSPPLQQKPQIIEAINPVIAANRKQIEKAHEIQLLDRVVPFSNARDSLDYRKMKGITSPIKSKDLYSTYCLPSVKGELLEDEDSLEPNGTSLESQQQQSSSTQANAMFGIGENHQQHRSPEMARKIEEIHKERAKQNDLIRSMVMGRIRKSPEKNSRRGSRGSLSPLGASSSSGASASGSSEHVLRCEDELVDSRRSSQNSILSHSNHSHDGGEETDESQRNSSSANEVEFPSRDSSSAAEPILKADHAPSPSDLSAKSASSSQFSSENSIPHHKLQKSSSTSSQSPPGAVVSAPVRSPSHQQLTSHAQQQHQPYEPVFTSSPRFRNRPKFENPLSVYQSVTNPPTPVNPSALSGFAATPALTPGSEASSSGKEQPRGEREPSTNKSIKVMKSHSPSFYRSMPDLSAFLVSSSSIPPTDQTGSDGSSNESRGFATPDMKQWNAYKQMRGIAASTSVDREKARKAARERARLKSDEELGLSPTDYANLKEKVRRKASMTDDDVFKSGSVPTTPVRETLRGGYRKGRPMSDVFDAAFSLRPNVDFPITKTNPFLVSSPLHDPRDMGLGDDDGWFNHHEEQQPECQDLSEVEDPGFAHLKLRVSSPGKQKGVSERKISPEKAKSMGWHSDGQVMGMQDSGMPNYFSPTPTLSTSPPAIANTANLSRTPLSLTPRADGNWFFEKPESTLTFASRPRSNTLSDLNLSPGSLLSGSNNNSNSQSQGIPTNSPNVSPSQGVQSRLSSTEVPSNGSTACTGDVNVAINSYNNGTSGGGQQTHDGQCTTPVSVSKAKALSTDTLLDDSDSPTGLPERTKGVSVPDIAHSVSNEPRVSPERKNRKSKDRDRRRSLIQAVSDFFTIRGSSMSQSGSNNGSPTDKSGHSQSTSSGNGGGNGDGDKGMSGSSNNGTPNGGSGREKFSIFKLTPKILQSKERRNSKSREIISPPPPAPSGGPSPVLESTIPPPKPARAAFSSYLAQPDMVIQRLTSSPTTYKSSRSNQGRLGMDGNLGGDITLSPTGSSAGLSGLGNTVDHMATLSIVATPSRPGVSHCSRSRSDLRHHRNDHRSRMREMQEIQLQLETIEAQQRSLESRGVAVEKRIRGEEPDEKNREESELMEEWFTLVREKTRMARFEKELLVRAEELELETRKERLEEQLDNSLLLNDAIKSPEDKNREIELLHELRAVEEQRGKLLTSFQEDMRQYENEDADLEAKIASSRLSPKESNV</sequence>
<keyword evidence="8" id="KW-0274">FAD</keyword>
<evidence type="ECO:0000256" key="7">
    <source>
        <dbReference type="ARBA" id="ARBA00022723"/>
    </source>
</evidence>
<keyword evidence="5" id="KW-0963">Cytoplasm</keyword>
<dbReference type="SUPFAM" id="SSF57716">
    <property type="entry name" value="Glucocorticoid receptor-like (DNA-binding domain)"/>
    <property type="match status" value="1"/>
</dbReference>
<feature type="compositionally biased region" description="Low complexity" evidence="17">
    <location>
        <begin position="2505"/>
        <end position="2529"/>
    </location>
</feature>
<feature type="compositionally biased region" description="Low complexity" evidence="17">
    <location>
        <begin position="1970"/>
        <end position="1990"/>
    </location>
</feature>
<evidence type="ECO:0000256" key="16">
    <source>
        <dbReference type="PROSITE-ProRule" id="PRU00125"/>
    </source>
</evidence>
<dbReference type="InterPro" id="IPR036188">
    <property type="entry name" value="FAD/NAD-bd_sf"/>
</dbReference>
<evidence type="ECO:0000259" key="19">
    <source>
        <dbReference type="PROSITE" id="PS50023"/>
    </source>
</evidence>
<dbReference type="InterPro" id="IPR050540">
    <property type="entry name" value="F-actin_Monoox_Mical"/>
</dbReference>
<feature type="compositionally biased region" description="Basic and acidic residues" evidence="17">
    <location>
        <begin position="2183"/>
        <end position="2192"/>
    </location>
</feature>
<evidence type="ECO:0000259" key="18">
    <source>
        <dbReference type="PROSITE" id="PS50021"/>
    </source>
</evidence>
<feature type="region of interest" description="Disordered" evidence="17">
    <location>
        <begin position="1208"/>
        <end position="1246"/>
    </location>
</feature>
<evidence type="ECO:0000256" key="15">
    <source>
        <dbReference type="ARBA" id="ARBA00049522"/>
    </source>
</evidence>
<evidence type="ECO:0000313" key="21">
    <source>
        <dbReference type="EMBL" id="CAL8071583.1"/>
    </source>
</evidence>
<evidence type="ECO:0000256" key="5">
    <source>
        <dbReference type="ARBA" id="ARBA00022490"/>
    </source>
</evidence>
<feature type="domain" description="BMERB" evidence="20">
    <location>
        <begin position="2865"/>
        <end position="3015"/>
    </location>
</feature>
<feature type="region of interest" description="Disordered" evidence="17">
    <location>
        <begin position="1458"/>
        <end position="1489"/>
    </location>
</feature>
<dbReference type="InterPro" id="IPR022735">
    <property type="entry name" value="bMERB_dom"/>
</dbReference>
<feature type="compositionally biased region" description="Polar residues" evidence="17">
    <location>
        <begin position="1068"/>
        <end position="1078"/>
    </location>
</feature>
<feature type="compositionally biased region" description="Polar residues" evidence="17">
    <location>
        <begin position="1800"/>
        <end position="1818"/>
    </location>
</feature>
<dbReference type="InterPro" id="IPR001715">
    <property type="entry name" value="CH_dom"/>
</dbReference>
<feature type="compositionally biased region" description="Polar residues" evidence="17">
    <location>
        <begin position="2006"/>
        <end position="2015"/>
    </location>
</feature>
<dbReference type="SMART" id="SM01203">
    <property type="entry name" value="DUF3585"/>
    <property type="match status" value="1"/>
</dbReference>
<keyword evidence="14" id="KW-0009">Actin-binding</keyword>
<evidence type="ECO:0000256" key="3">
    <source>
        <dbReference type="ARBA" id="ARBA00008223"/>
    </source>
</evidence>
<feature type="compositionally biased region" description="Basic and acidic residues" evidence="17">
    <location>
        <begin position="691"/>
        <end position="702"/>
    </location>
</feature>
<feature type="compositionally biased region" description="Basic residues" evidence="17">
    <location>
        <begin position="1223"/>
        <end position="1240"/>
    </location>
</feature>
<keyword evidence="10" id="KW-0521">NADP</keyword>
<feature type="region of interest" description="Disordered" evidence="17">
    <location>
        <begin position="2600"/>
        <end position="2768"/>
    </location>
</feature>
<feature type="compositionally biased region" description="Basic and acidic residues" evidence="17">
    <location>
        <begin position="2265"/>
        <end position="2284"/>
    </location>
</feature>
<dbReference type="EC" id="1.14.13.225" evidence="4"/>
<dbReference type="SMART" id="SM00132">
    <property type="entry name" value="LIM"/>
    <property type="match status" value="1"/>
</dbReference>
<dbReference type="InterPro" id="IPR036872">
    <property type="entry name" value="CH_dom_sf"/>
</dbReference>
<dbReference type="PROSITE" id="PS50021">
    <property type="entry name" value="CH"/>
    <property type="match status" value="1"/>
</dbReference>
<feature type="compositionally biased region" description="Basic and acidic residues" evidence="17">
    <location>
        <begin position="1720"/>
        <end position="1729"/>
    </location>
</feature>
<feature type="compositionally biased region" description="Acidic residues" evidence="17">
    <location>
        <begin position="1126"/>
        <end position="1166"/>
    </location>
</feature>
<dbReference type="Pfam" id="PF00307">
    <property type="entry name" value="CH"/>
    <property type="match status" value="1"/>
</dbReference>
<feature type="compositionally biased region" description="Low complexity" evidence="17">
    <location>
        <begin position="2110"/>
        <end position="2122"/>
    </location>
</feature>
<feature type="compositionally biased region" description="Polar residues" evidence="17">
    <location>
        <begin position="2219"/>
        <end position="2239"/>
    </location>
</feature>
<feature type="compositionally biased region" description="Basic and acidic residues" evidence="17">
    <location>
        <begin position="2733"/>
        <end position="2744"/>
    </location>
</feature>
<dbReference type="PROSITE" id="PS50023">
    <property type="entry name" value="LIM_DOMAIN_2"/>
    <property type="match status" value="1"/>
</dbReference>
<feature type="compositionally biased region" description="Basic residues" evidence="17">
    <location>
        <begin position="1657"/>
        <end position="1672"/>
    </location>
</feature>
<feature type="domain" description="Calponin-homology (CH)" evidence="18">
    <location>
        <begin position="519"/>
        <end position="630"/>
    </location>
</feature>
<name>A0ABP1PMW7_9HEXA</name>
<feature type="region of interest" description="Disordered" evidence="17">
    <location>
        <begin position="1064"/>
        <end position="1091"/>
    </location>
</feature>
<feature type="compositionally biased region" description="Acidic residues" evidence="17">
    <location>
        <begin position="1079"/>
        <end position="1090"/>
    </location>
</feature>
<keyword evidence="22" id="KW-1185">Reference proteome</keyword>
<dbReference type="Gene3D" id="3.50.50.60">
    <property type="entry name" value="FAD/NAD(P)-binding domain"/>
    <property type="match status" value="1"/>
</dbReference>
<feature type="region of interest" description="Disordered" evidence="17">
    <location>
        <begin position="2411"/>
        <end position="2483"/>
    </location>
</feature>
<feature type="region of interest" description="Disordered" evidence="17">
    <location>
        <begin position="662"/>
        <end position="759"/>
    </location>
</feature>
<feature type="compositionally biased region" description="Basic and acidic residues" evidence="17">
    <location>
        <begin position="1673"/>
        <end position="1683"/>
    </location>
</feature>
<feature type="compositionally biased region" description="Low complexity" evidence="17">
    <location>
        <begin position="716"/>
        <end position="734"/>
    </location>
</feature>
<organism evidence="21 22">
    <name type="scientific">Orchesella dallaii</name>
    <dbReference type="NCBI Taxonomy" id="48710"/>
    <lineage>
        <taxon>Eukaryota</taxon>
        <taxon>Metazoa</taxon>
        <taxon>Ecdysozoa</taxon>
        <taxon>Arthropoda</taxon>
        <taxon>Hexapoda</taxon>
        <taxon>Collembola</taxon>
        <taxon>Entomobryomorpha</taxon>
        <taxon>Entomobryoidea</taxon>
        <taxon>Orchesellidae</taxon>
        <taxon>Orchesellinae</taxon>
        <taxon>Orchesella</taxon>
    </lineage>
</organism>
<dbReference type="Pfam" id="PF25413">
    <property type="entry name" value="Rossman_Mical"/>
    <property type="match status" value="1"/>
</dbReference>
<dbReference type="PANTHER" id="PTHR23167:SF54">
    <property type="entry name" value="[F-ACTIN]-MONOOXYGENASE MICAL"/>
    <property type="match status" value="1"/>
</dbReference>
<feature type="region of interest" description="Disordered" evidence="17">
    <location>
        <begin position="1941"/>
        <end position="2206"/>
    </location>
</feature>
<evidence type="ECO:0000256" key="9">
    <source>
        <dbReference type="ARBA" id="ARBA00022833"/>
    </source>
</evidence>
<dbReference type="PANTHER" id="PTHR23167">
    <property type="entry name" value="CALPONIN HOMOLOGY DOMAIN-CONTAINING PROTEIN DDB_G0272472-RELATED"/>
    <property type="match status" value="1"/>
</dbReference>
<feature type="region of interest" description="Disordered" evidence="17">
    <location>
        <begin position="1642"/>
        <end position="1818"/>
    </location>
</feature>
<feature type="compositionally biased region" description="Basic and acidic residues" evidence="17">
    <location>
        <begin position="1749"/>
        <end position="1765"/>
    </location>
</feature>
<dbReference type="PROSITE" id="PS51848">
    <property type="entry name" value="BMERB"/>
    <property type="match status" value="1"/>
</dbReference>
<feature type="compositionally biased region" description="Basic and acidic residues" evidence="17">
    <location>
        <begin position="2636"/>
        <end position="2652"/>
    </location>
</feature>
<dbReference type="SUPFAM" id="SSF51905">
    <property type="entry name" value="FAD/NAD(P)-binding domain"/>
    <property type="match status" value="1"/>
</dbReference>
<evidence type="ECO:0000256" key="8">
    <source>
        <dbReference type="ARBA" id="ARBA00022827"/>
    </source>
</evidence>
<feature type="compositionally biased region" description="Basic and acidic residues" evidence="17">
    <location>
        <begin position="1992"/>
        <end position="2005"/>
    </location>
</feature>
<dbReference type="Pfam" id="PF00412">
    <property type="entry name" value="LIM"/>
    <property type="match status" value="1"/>
</dbReference>
<evidence type="ECO:0000259" key="20">
    <source>
        <dbReference type="PROSITE" id="PS51848"/>
    </source>
</evidence>
<reference evidence="21 22" key="1">
    <citation type="submission" date="2024-08" db="EMBL/GenBank/DDBJ databases">
        <authorList>
            <person name="Cucini C."/>
            <person name="Frati F."/>
        </authorList>
    </citation>
    <scope>NUCLEOTIDE SEQUENCE [LARGE SCALE GENOMIC DNA]</scope>
</reference>
<feature type="compositionally biased region" description="Basic and acidic residues" evidence="17">
    <location>
        <begin position="1458"/>
        <end position="1474"/>
    </location>
</feature>
<dbReference type="InterPro" id="IPR057494">
    <property type="entry name" value="Rossman_Mical"/>
</dbReference>
<proteinExistence type="inferred from homology"/>
<keyword evidence="7 16" id="KW-0479">Metal-binding</keyword>
<dbReference type="Gene3D" id="1.10.418.10">
    <property type="entry name" value="Calponin-like domain"/>
    <property type="match status" value="1"/>
</dbReference>
<evidence type="ECO:0000256" key="4">
    <source>
        <dbReference type="ARBA" id="ARBA00012709"/>
    </source>
</evidence>
<evidence type="ECO:0000256" key="17">
    <source>
        <dbReference type="SAM" id="MobiDB-lite"/>
    </source>
</evidence>
<comment type="caution">
    <text evidence="21">The sequence shown here is derived from an EMBL/GenBank/DDBJ whole genome shotgun (WGS) entry which is preliminary data.</text>
</comment>
<feature type="region of interest" description="Disordered" evidence="17">
    <location>
        <begin position="2498"/>
        <end position="2559"/>
    </location>
</feature>
<keyword evidence="6" id="KW-0285">Flavoprotein</keyword>
<feature type="region of interest" description="Disordered" evidence="17">
    <location>
        <begin position="2846"/>
        <end position="2869"/>
    </location>
</feature>
<feature type="region of interest" description="Disordered" evidence="17">
    <location>
        <begin position="1108"/>
        <end position="1196"/>
    </location>
</feature>
<dbReference type="InterPro" id="IPR001781">
    <property type="entry name" value="Znf_LIM"/>
</dbReference>
<dbReference type="EMBL" id="CAXLJM020000006">
    <property type="protein sequence ID" value="CAL8071583.1"/>
    <property type="molecule type" value="Genomic_DNA"/>
</dbReference>
<comment type="similarity">
    <text evidence="3">Belongs to the Mical family.</text>
</comment>
<feature type="region of interest" description="Disordered" evidence="17">
    <location>
        <begin position="1542"/>
        <end position="1583"/>
    </location>
</feature>
<feature type="compositionally biased region" description="Low complexity" evidence="17">
    <location>
        <begin position="2452"/>
        <end position="2462"/>
    </location>
</feature>
<evidence type="ECO:0000256" key="11">
    <source>
        <dbReference type="ARBA" id="ARBA00023002"/>
    </source>
</evidence>
<dbReference type="Pfam" id="PF12130">
    <property type="entry name" value="bMERB_dom"/>
    <property type="match status" value="1"/>
</dbReference>
<feature type="region of interest" description="Disordered" evidence="17">
    <location>
        <begin position="1889"/>
        <end position="1912"/>
    </location>
</feature>
<feature type="compositionally biased region" description="Basic residues" evidence="17">
    <location>
        <begin position="669"/>
        <end position="685"/>
    </location>
</feature>
<dbReference type="Pfam" id="PF00890">
    <property type="entry name" value="FAD_binding_2"/>
    <property type="match status" value="1"/>
</dbReference>
<feature type="compositionally biased region" description="Basic and acidic residues" evidence="17">
    <location>
        <begin position="2417"/>
        <end position="2429"/>
    </location>
</feature>
<feature type="compositionally biased region" description="Polar residues" evidence="17">
    <location>
        <begin position="2466"/>
        <end position="2476"/>
    </location>
</feature>
<dbReference type="SUPFAM" id="SSF47576">
    <property type="entry name" value="Calponin-homology domain, CH-domain"/>
    <property type="match status" value="1"/>
</dbReference>
<keyword evidence="11" id="KW-0560">Oxidoreductase</keyword>
<keyword evidence="9 16" id="KW-0862">Zinc</keyword>
<dbReference type="Proteomes" id="UP001642540">
    <property type="component" value="Unassembled WGS sequence"/>
</dbReference>
<evidence type="ECO:0000256" key="13">
    <source>
        <dbReference type="ARBA" id="ARBA00023038"/>
    </source>
</evidence>
<evidence type="ECO:0000313" key="22">
    <source>
        <dbReference type="Proteomes" id="UP001642540"/>
    </source>
</evidence>
<gene>
    <name evidence="21" type="ORF">ODALV1_LOCUS1784</name>
</gene>
<feature type="compositionally biased region" description="Pro residues" evidence="17">
    <location>
        <begin position="2747"/>
        <end position="2756"/>
    </location>
</feature>
<accession>A0ABP1PMW7</accession>
<evidence type="ECO:0000256" key="1">
    <source>
        <dbReference type="ARBA" id="ARBA00001974"/>
    </source>
</evidence>
<feature type="compositionally biased region" description="Basic and acidic residues" evidence="17">
    <location>
        <begin position="1642"/>
        <end position="1656"/>
    </location>
</feature>
<evidence type="ECO:0000256" key="12">
    <source>
        <dbReference type="ARBA" id="ARBA00023033"/>
    </source>
</evidence>
<dbReference type="CDD" id="cd09439">
    <property type="entry name" value="LIM_Mical"/>
    <property type="match status" value="1"/>
</dbReference>
<dbReference type="Gene3D" id="2.10.110.10">
    <property type="entry name" value="Cysteine Rich Protein"/>
    <property type="match status" value="1"/>
</dbReference>
<comment type="cofactor">
    <cofactor evidence="1">
        <name>FAD</name>
        <dbReference type="ChEBI" id="CHEBI:57692"/>
    </cofactor>
</comment>
<comment type="catalytic activity">
    <reaction evidence="15">
        <text>L-methionyl-[F-actin] + NADPH + O2 + H(+) = L-methionyl-(R)-S-oxide-[F-actin] + NADP(+) + H2O</text>
        <dbReference type="Rhea" id="RHEA:51308"/>
        <dbReference type="Rhea" id="RHEA-COMP:12953"/>
        <dbReference type="Rhea" id="RHEA-COMP:12956"/>
        <dbReference type="ChEBI" id="CHEBI:15377"/>
        <dbReference type="ChEBI" id="CHEBI:15378"/>
        <dbReference type="ChEBI" id="CHEBI:15379"/>
        <dbReference type="ChEBI" id="CHEBI:16044"/>
        <dbReference type="ChEBI" id="CHEBI:45764"/>
        <dbReference type="ChEBI" id="CHEBI:57783"/>
        <dbReference type="ChEBI" id="CHEBI:58349"/>
        <dbReference type="EC" id="1.14.13.225"/>
    </reaction>
</comment>
<keyword evidence="12" id="KW-0503">Monooxygenase</keyword>
<feature type="region of interest" description="Disordered" evidence="17">
    <location>
        <begin position="2219"/>
        <end position="2332"/>
    </location>
</feature>
<feature type="domain" description="LIM zinc-binding" evidence="19">
    <location>
        <begin position="924"/>
        <end position="989"/>
    </location>
</feature>
<feature type="compositionally biased region" description="Low complexity" evidence="17">
    <location>
        <begin position="2058"/>
        <end position="2079"/>
    </location>
</feature>
<protein>
    <recommendedName>
        <fullName evidence="4">F-actin monooxygenase</fullName>
        <ecNumber evidence="4">1.14.13.225</ecNumber>
    </recommendedName>
</protein>
<feature type="compositionally biased region" description="Polar residues" evidence="17">
    <location>
        <begin position="2530"/>
        <end position="2559"/>
    </location>
</feature>
<evidence type="ECO:0000256" key="2">
    <source>
        <dbReference type="ARBA" id="ARBA00004496"/>
    </source>
</evidence>
<keyword evidence="13 16" id="KW-0440">LIM domain</keyword>
<evidence type="ECO:0000256" key="6">
    <source>
        <dbReference type="ARBA" id="ARBA00022630"/>
    </source>
</evidence>
<dbReference type="InterPro" id="IPR003953">
    <property type="entry name" value="FAD-dep_OxRdtase_2_FAD-bd"/>
</dbReference>
<feature type="compositionally biased region" description="Acidic residues" evidence="17">
    <location>
        <begin position="1574"/>
        <end position="1583"/>
    </location>
</feature>
<evidence type="ECO:0000256" key="14">
    <source>
        <dbReference type="ARBA" id="ARBA00023203"/>
    </source>
</evidence>